<gene>
    <name evidence="2" type="ORF">DH2020_040688</name>
</gene>
<evidence type="ECO:0000313" key="2">
    <source>
        <dbReference type="EMBL" id="KAK6125566.1"/>
    </source>
</evidence>
<dbReference type="EMBL" id="JABTTQ020002192">
    <property type="protein sequence ID" value="KAK6125566.1"/>
    <property type="molecule type" value="Genomic_DNA"/>
</dbReference>
<evidence type="ECO:0000256" key="1">
    <source>
        <dbReference type="SAM" id="MobiDB-lite"/>
    </source>
</evidence>
<keyword evidence="3" id="KW-1185">Reference proteome</keyword>
<comment type="caution">
    <text evidence="2">The sequence shown here is derived from an EMBL/GenBank/DDBJ whole genome shotgun (WGS) entry which is preliminary data.</text>
</comment>
<sequence length="255" mass="27954">MSFEDMYPIFGRVIAEWSAPPPHTTPSAPFLFRVHGNGGDHSALRVIATDFHSNTFQAIKSRQQLEDLRDDIGIGGSWSEFLDYVTTSLKSGDVKLIMEGLSTSGGAGYAKLIAQKAKGMPRITFSLNKLVDGAAGEAMANLALELYKEFKDVQSSLIEEQESKYLLTKVVAAEQEKNVTLQKQLDMVLYSKKHKSQKINDRESDSTSVMGSQDSPDKHAAQDPSSRKGANRVVPAHRRSKVRGAVLNDPEDDGA</sequence>
<proteinExistence type="predicted"/>
<organism evidence="2 3">
    <name type="scientific">Rehmannia glutinosa</name>
    <name type="common">Chinese foxglove</name>
    <dbReference type="NCBI Taxonomy" id="99300"/>
    <lineage>
        <taxon>Eukaryota</taxon>
        <taxon>Viridiplantae</taxon>
        <taxon>Streptophyta</taxon>
        <taxon>Embryophyta</taxon>
        <taxon>Tracheophyta</taxon>
        <taxon>Spermatophyta</taxon>
        <taxon>Magnoliopsida</taxon>
        <taxon>eudicotyledons</taxon>
        <taxon>Gunneridae</taxon>
        <taxon>Pentapetalae</taxon>
        <taxon>asterids</taxon>
        <taxon>lamiids</taxon>
        <taxon>Lamiales</taxon>
        <taxon>Orobanchaceae</taxon>
        <taxon>Rehmannieae</taxon>
        <taxon>Rehmannia</taxon>
    </lineage>
</organism>
<protein>
    <submittedName>
        <fullName evidence="2">Uncharacterized protein</fullName>
    </submittedName>
</protein>
<dbReference type="PANTHER" id="PTHR35770">
    <property type="entry name" value="U2 SMALL NUCLEAR RIBONUCLEOPROTEIN AUXILIARY FACTOR-LIKE PROTEIN"/>
    <property type="match status" value="1"/>
</dbReference>
<feature type="region of interest" description="Disordered" evidence="1">
    <location>
        <begin position="192"/>
        <end position="255"/>
    </location>
</feature>
<name>A0ABR0UTG5_REHGL</name>
<dbReference type="Proteomes" id="UP001318860">
    <property type="component" value="Unassembled WGS sequence"/>
</dbReference>
<accession>A0ABR0UTG5</accession>
<evidence type="ECO:0000313" key="3">
    <source>
        <dbReference type="Proteomes" id="UP001318860"/>
    </source>
</evidence>
<reference evidence="2 3" key="1">
    <citation type="journal article" date="2021" name="Comput. Struct. Biotechnol. J.">
        <title>De novo genome assembly of the potent medicinal plant Rehmannia glutinosa using nanopore technology.</title>
        <authorList>
            <person name="Ma L."/>
            <person name="Dong C."/>
            <person name="Song C."/>
            <person name="Wang X."/>
            <person name="Zheng X."/>
            <person name="Niu Y."/>
            <person name="Chen S."/>
            <person name="Feng W."/>
        </authorList>
    </citation>
    <scope>NUCLEOTIDE SEQUENCE [LARGE SCALE GENOMIC DNA]</scope>
    <source>
        <strain evidence="2">DH-2019</strain>
    </source>
</reference>
<dbReference type="PANTHER" id="PTHR35770:SF1">
    <property type="entry name" value="U2 SMALL NUCLEAR RIBONUCLEOPROTEIN AUXILIARY FACTOR-LIKE PROTEIN"/>
    <property type="match status" value="1"/>
</dbReference>